<feature type="domain" description="Ice-binding protein C-terminal" evidence="1">
    <location>
        <begin position="95"/>
        <end position="119"/>
    </location>
</feature>
<dbReference type="NCBIfam" id="NF035944">
    <property type="entry name" value="PEPxxWA-CTERM"/>
    <property type="match status" value="1"/>
</dbReference>
<dbReference type="AlphaFoldDB" id="A0A6L6PPB9"/>
<dbReference type="NCBIfam" id="TIGR02595">
    <property type="entry name" value="PEP_CTERM"/>
    <property type="match status" value="1"/>
</dbReference>
<dbReference type="Proteomes" id="UP000475582">
    <property type="component" value="Unassembled WGS sequence"/>
</dbReference>
<dbReference type="EMBL" id="WNKY01000044">
    <property type="protein sequence ID" value="MTV40968.1"/>
    <property type="molecule type" value="Genomic_DNA"/>
</dbReference>
<reference evidence="2 3" key="1">
    <citation type="submission" date="2019-11" db="EMBL/GenBank/DDBJ databases">
        <title>Type strains purchased from KCTC, JCM and DSMZ.</title>
        <authorList>
            <person name="Lu H."/>
        </authorList>
    </citation>
    <scope>NUCLEOTIDE SEQUENCE [LARGE SCALE GENOMIC DNA]</scope>
    <source>
        <strain evidence="2 3">KCTC 22382</strain>
    </source>
</reference>
<evidence type="ECO:0000259" key="1">
    <source>
        <dbReference type="Pfam" id="PF07589"/>
    </source>
</evidence>
<gene>
    <name evidence="2" type="ORF">GM676_25730</name>
</gene>
<organism evidence="2 3">
    <name type="scientific">Duganella radicis</name>
    <dbReference type="NCBI Taxonomy" id="551988"/>
    <lineage>
        <taxon>Bacteria</taxon>
        <taxon>Pseudomonadati</taxon>
        <taxon>Pseudomonadota</taxon>
        <taxon>Betaproteobacteria</taxon>
        <taxon>Burkholderiales</taxon>
        <taxon>Oxalobacteraceae</taxon>
        <taxon>Telluria group</taxon>
        <taxon>Duganella</taxon>
    </lineage>
</organism>
<proteinExistence type="predicted"/>
<sequence>MSATARDTITLTANDHSAFSATSIDLSKLLLLGGSVTFYGAKADHSATVQQTFNYTGTWTTFNFNASFSGLSSLTWQQGPALGGKFEFDNINVTAVPEPETYAMLLAGLGLVGVAARRRKQAR</sequence>
<name>A0A6L6PPB9_9BURK</name>
<accession>A0A6L6PPB9</accession>
<dbReference type="NCBIfam" id="NF038126">
    <property type="entry name" value="PEP_CTERM_FxDxF"/>
    <property type="match status" value="1"/>
</dbReference>
<keyword evidence="3" id="KW-1185">Reference proteome</keyword>
<dbReference type="OrthoDB" id="8703835at2"/>
<dbReference type="InterPro" id="IPR013424">
    <property type="entry name" value="Ice-binding_C"/>
</dbReference>
<protein>
    <submittedName>
        <fullName evidence="2">PEPxxWA-CTERM sorting domain-containing protein</fullName>
    </submittedName>
</protein>
<evidence type="ECO:0000313" key="2">
    <source>
        <dbReference type="EMBL" id="MTV40968.1"/>
    </source>
</evidence>
<comment type="caution">
    <text evidence="2">The sequence shown here is derived from an EMBL/GenBank/DDBJ whole genome shotgun (WGS) entry which is preliminary data.</text>
</comment>
<evidence type="ECO:0000313" key="3">
    <source>
        <dbReference type="Proteomes" id="UP000475582"/>
    </source>
</evidence>
<dbReference type="Pfam" id="PF07589">
    <property type="entry name" value="PEP-CTERM"/>
    <property type="match status" value="1"/>
</dbReference>